<evidence type="ECO:0000313" key="2">
    <source>
        <dbReference type="EMBL" id="KEZ99800.1"/>
    </source>
</evidence>
<evidence type="ECO:0000256" key="1">
    <source>
        <dbReference type="SAM" id="MobiDB-lite"/>
    </source>
</evidence>
<dbReference type="AlphaFoldDB" id="A0A836ZQT4"/>
<sequence>MTRHAASARSTPSRWPLAATPRPGWGQTPATGSFSHAVRHRHGYCGAWANANDHDLIPGYSAHLACATRAGVPAARWIKLESSVTCASRASSCTARSGNLLVVRTARA</sequence>
<accession>A0A836ZQT4</accession>
<comment type="caution">
    <text evidence="2">The sequence shown here is derived from an EMBL/GenBank/DDBJ whole genome shotgun (WGS) entry which is preliminary data.</text>
</comment>
<feature type="region of interest" description="Disordered" evidence="1">
    <location>
        <begin position="1"/>
        <end position="33"/>
    </location>
</feature>
<proteinExistence type="predicted"/>
<reference evidence="2" key="1">
    <citation type="submission" date="2012-05" db="EMBL/GenBank/DDBJ databases">
        <authorList>
            <person name="Studholme D.J."/>
            <person name="Wasukira A."/>
            <person name="Grant M."/>
        </authorList>
    </citation>
    <scope>NUCLEOTIDE SEQUENCE [LARGE SCALE GENOMIC DNA]</scope>
    <source>
        <strain evidence="2">NCPPB 890</strain>
    </source>
</reference>
<organism evidence="2">
    <name type="scientific">Xanthomonas vasicola pv. vasculorum NCPPB 890</name>
    <dbReference type="NCBI Taxonomy" id="1184265"/>
    <lineage>
        <taxon>Bacteria</taxon>
        <taxon>Pseudomonadati</taxon>
        <taxon>Pseudomonadota</taxon>
        <taxon>Gammaproteobacteria</taxon>
        <taxon>Lysobacterales</taxon>
        <taxon>Lysobacteraceae</taxon>
        <taxon>Xanthomonas</taxon>
    </lineage>
</organism>
<protein>
    <submittedName>
        <fullName evidence="2">Uncharacterized protein</fullName>
    </submittedName>
</protein>
<name>A0A836ZQT4_XANVA</name>
<dbReference type="EMBL" id="AKBN01001843">
    <property type="protein sequence ID" value="KEZ99800.1"/>
    <property type="molecule type" value="Genomic_DNA"/>
</dbReference>
<gene>
    <name evidence="2" type="ORF">A11K_0126150</name>
</gene>